<keyword evidence="1" id="KW-0547">Nucleotide-binding</keyword>
<evidence type="ECO:0000259" key="4">
    <source>
        <dbReference type="Pfam" id="PF12469"/>
    </source>
</evidence>
<dbReference type="InterPro" id="IPR054767">
    <property type="entry name" value="Cas10-Cmr2_palm2"/>
</dbReference>
<dbReference type="AlphaFoldDB" id="A0A6M1RUJ5"/>
<dbReference type="InterPro" id="IPR038242">
    <property type="entry name" value="Cmr2_N"/>
</dbReference>
<protein>
    <submittedName>
        <fullName evidence="6">Type III-B CRISPR-associated protein Cas10/Cmr2</fullName>
    </submittedName>
</protein>
<feature type="domain" description="CRISPR-associated protein Cmr2 N-terminal" evidence="4">
    <location>
        <begin position="193"/>
        <end position="320"/>
    </location>
</feature>
<proteinExistence type="predicted"/>
<evidence type="ECO:0000313" key="7">
    <source>
        <dbReference type="Proteomes" id="UP000477311"/>
    </source>
</evidence>
<sequence length="1022" mass="114749">MNNAVNAEWWKRKLAAYLHDPPSKCLDISTHGERSDAAFRQAGFTDEEVGSYFNYADHTGAAADRLPFPDSRAAGLSCAFDGVRNAFHHPLGGDRLRFHQEFRSVEEGFEGENSVQPALADWPSDWDEGQVWRARFFAHWRLWPQAAADRDYRLALLPADTRLPDHTIWTHMQVVSALAGCVDEDRVWRPAFLKFQIGPVQEFIAQARSTRDLWSGSYLLSWLMAAGLKRFSEQFGPDAVIYPSLRGQPLFDLHWKQDLWDKVRIGTRPVWHSIDPGDKEALLTPNLPNVFLALVPERAGALIASQVEAAIREEFQRIAESVWEACEKAGLTNNSEDGAFRNVDRRARFNAQIERFLSISWQLTPWPETPEEALKLVEKLPLPKDDDKDGDKKTPLDRTQTVLKAAQEEMPCEHRDRRYYTDDTKTKLNNVGIAWALLTALNSWQLDAVRQTRPFKAWTDGGWRVGTACNKDSLTGKEEAVAGGQAWGERCDRLAGGGEGSSKVEGQASLANRFKHDDWLGAISLVKRLWDLTYLEPRFQLKPLKMPNTHGLARHAPLADDDDAGETGRESHVEVERYFAVLVFDGDQIGRWIAGDKCPKFRDQLASYTDGSGRPAGALEYFQRESDPDGKGTLRKRFATLLETRRPVSPSYHLQFSEALSNFALYCVRPIVEVYDGRLIYAGGDDVVALLPADTALECARALQLAFTGAEDLPTVLQTAAEKLLAANRAAHRRASRFQELAAQNRLFQCMASGWLARMDRVDQNGCPVPFLVPGPKASASVGIAIAHAKHPLQDAVREAQVAEKRAKRDVDRGGLGRSAVAVTLLKRSGETIHWGCRWDGRGLDACRLMIECISQRVLSSKFPHRLAELLEPYLTEATPLLRERKAVQPVTHFPVKEVVLRELTHCLERQRGPRFSEAMAQELLKTVEEYVDQLIQLSPTDRPERPDQAEQPDQTERPDQTEQPDKKASADIERIIRDLIGLCQTVAFIERNLPGADDTSGSAESNHIEMEPQPAERHTAP</sequence>
<evidence type="ECO:0000313" key="6">
    <source>
        <dbReference type="EMBL" id="NGO38422.1"/>
    </source>
</evidence>
<gene>
    <name evidence="6" type="primary">cas10</name>
    <name evidence="6" type="ORF">G4L39_03285</name>
</gene>
<evidence type="ECO:0000256" key="1">
    <source>
        <dbReference type="ARBA" id="ARBA00022741"/>
    </source>
</evidence>
<name>A0A6M1RUJ5_9BACT</name>
<reference evidence="6 7" key="1">
    <citation type="submission" date="2020-02" db="EMBL/GenBank/DDBJ databases">
        <title>Draft genome sequence of Limisphaera ngatamarikiensis NGM72.4T, a thermophilic Verrucomicrobia grouped in subdivision 3.</title>
        <authorList>
            <person name="Carere C.R."/>
            <person name="Steen J."/>
            <person name="Hugenholtz P."/>
            <person name="Stott M.B."/>
        </authorList>
    </citation>
    <scope>NUCLEOTIDE SEQUENCE [LARGE SCALE GENOMIC DNA]</scope>
    <source>
        <strain evidence="6 7">NGM72.4</strain>
    </source>
</reference>
<dbReference type="Gene3D" id="3.30.70.270">
    <property type="match status" value="1"/>
</dbReference>
<evidence type="ECO:0000256" key="2">
    <source>
        <dbReference type="ARBA" id="ARBA00023118"/>
    </source>
</evidence>
<feature type="compositionally biased region" description="Basic and acidic residues" evidence="3">
    <location>
        <begin position="942"/>
        <end position="970"/>
    </location>
</feature>
<organism evidence="6 7">
    <name type="scientific">Limisphaera ngatamarikiensis</name>
    <dbReference type="NCBI Taxonomy" id="1324935"/>
    <lineage>
        <taxon>Bacteria</taxon>
        <taxon>Pseudomonadati</taxon>
        <taxon>Verrucomicrobiota</taxon>
        <taxon>Verrucomicrobiia</taxon>
        <taxon>Limisphaerales</taxon>
        <taxon>Limisphaeraceae</taxon>
        <taxon>Limisphaera</taxon>
    </lineage>
</organism>
<accession>A0A6M1RUJ5</accession>
<dbReference type="RefSeq" id="WP_165105882.1">
    <property type="nucleotide sequence ID" value="NZ_JAAKYA010000015.1"/>
</dbReference>
<feature type="region of interest" description="Disordered" evidence="3">
    <location>
        <begin position="938"/>
        <end position="970"/>
    </location>
</feature>
<feature type="region of interest" description="Disordered" evidence="3">
    <location>
        <begin position="996"/>
        <end position="1022"/>
    </location>
</feature>
<dbReference type="NCBIfam" id="TIGR02577">
    <property type="entry name" value="cas_TM1794_Cmr2"/>
    <property type="match status" value="1"/>
</dbReference>
<dbReference type="SMR" id="A0A6M1RUJ5"/>
<feature type="compositionally biased region" description="Basic and acidic residues" evidence="3">
    <location>
        <begin position="1007"/>
        <end position="1022"/>
    </location>
</feature>
<comment type="caution">
    <text evidence="6">The sequence shown here is derived from an EMBL/GenBank/DDBJ whole genome shotgun (WGS) entry which is preliminary data.</text>
</comment>
<dbReference type="Pfam" id="PF22335">
    <property type="entry name" value="Cas10-Cmr2_palm2"/>
    <property type="match status" value="1"/>
</dbReference>
<dbReference type="EMBL" id="JAAKYA010000015">
    <property type="protein sequence ID" value="NGO38422.1"/>
    <property type="molecule type" value="Genomic_DNA"/>
</dbReference>
<feature type="domain" description="Cas10/Cmr2 second palm" evidence="5">
    <location>
        <begin position="578"/>
        <end position="709"/>
    </location>
</feature>
<dbReference type="InterPro" id="IPR024615">
    <property type="entry name" value="CRISPR-assoc_Cmr2_N"/>
</dbReference>
<dbReference type="InterPro" id="IPR013407">
    <property type="entry name" value="CRISPR-assoc_prot_Cmr2"/>
</dbReference>
<dbReference type="Gene3D" id="3.30.70.2220">
    <property type="entry name" value="CRISPR-Cas system, Cmr2 subunit, D1 domain, cysteine cluster"/>
    <property type="match status" value="1"/>
</dbReference>
<dbReference type="InterPro" id="IPR043128">
    <property type="entry name" value="Rev_trsase/Diguanyl_cyclase"/>
</dbReference>
<keyword evidence="7" id="KW-1185">Reference proteome</keyword>
<evidence type="ECO:0000259" key="5">
    <source>
        <dbReference type="Pfam" id="PF22335"/>
    </source>
</evidence>
<dbReference type="GO" id="GO:0000166">
    <property type="term" value="F:nucleotide binding"/>
    <property type="evidence" value="ECO:0007669"/>
    <property type="project" value="UniProtKB-KW"/>
</dbReference>
<keyword evidence="2" id="KW-0051">Antiviral defense</keyword>
<dbReference type="Pfam" id="PF12469">
    <property type="entry name" value="Cmr2_N"/>
    <property type="match status" value="1"/>
</dbReference>
<evidence type="ECO:0000256" key="3">
    <source>
        <dbReference type="SAM" id="MobiDB-lite"/>
    </source>
</evidence>
<dbReference type="Proteomes" id="UP000477311">
    <property type="component" value="Unassembled WGS sequence"/>
</dbReference>
<dbReference type="CDD" id="cd09679">
    <property type="entry name" value="Cas10_III"/>
    <property type="match status" value="1"/>
</dbReference>
<dbReference type="GO" id="GO:0051607">
    <property type="term" value="P:defense response to virus"/>
    <property type="evidence" value="ECO:0007669"/>
    <property type="project" value="UniProtKB-KW"/>
</dbReference>